<sequence>MDPTGEPGAVDWPCVGLILWSGSSSQSDRAEMGLLEDEEEKGEVVGGRKGCQPAQGAEFEENDLEESSIRIVKRSYVSFPPAFGH</sequence>
<dbReference type="Proteomes" id="UP000186601">
    <property type="component" value="Unassembled WGS sequence"/>
</dbReference>
<dbReference type="EMBL" id="MLYV02000373">
    <property type="protein sequence ID" value="PSS05412.1"/>
    <property type="molecule type" value="Genomic_DNA"/>
</dbReference>
<evidence type="ECO:0000313" key="2">
    <source>
        <dbReference type="EMBL" id="PSS05412.1"/>
    </source>
</evidence>
<name>A0A2R6QBA0_9APHY</name>
<gene>
    <name evidence="2" type="ORF">PHLCEN_2v3901</name>
</gene>
<keyword evidence="3" id="KW-1185">Reference proteome</keyword>
<proteinExistence type="predicted"/>
<protein>
    <submittedName>
        <fullName evidence="2">Uncharacterized protein</fullName>
    </submittedName>
</protein>
<evidence type="ECO:0000256" key="1">
    <source>
        <dbReference type="SAM" id="MobiDB-lite"/>
    </source>
</evidence>
<comment type="caution">
    <text evidence="2">The sequence shown here is derived from an EMBL/GenBank/DDBJ whole genome shotgun (WGS) entry which is preliminary data.</text>
</comment>
<reference evidence="2 3" key="1">
    <citation type="submission" date="2018-02" db="EMBL/GenBank/DDBJ databases">
        <title>Genome sequence of the basidiomycete white-rot fungus Phlebia centrifuga.</title>
        <authorList>
            <person name="Granchi Z."/>
            <person name="Peng M."/>
            <person name="de Vries R.P."/>
            <person name="Hilden K."/>
            <person name="Makela M.R."/>
            <person name="Grigoriev I."/>
            <person name="Riley R."/>
        </authorList>
    </citation>
    <scope>NUCLEOTIDE SEQUENCE [LARGE SCALE GENOMIC DNA]</scope>
    <source>
        <strain evidence="2 3">FBCC195</strain>
    </source>
</reference>
<dbReference type="AlphaFoldDB" id="A0A2R6QBA0"/>
<evidence type="ECO:0000313" key="3">
    <source>
        <dbReference type="Proteomes" id="UP000186601"/>
    </source>
</evidence>
<accession>A0A2R6QBA0</accession>
<feature type="region of interest" description="Disordered" evidence="1">
    <location>
        <begin position="24"/>
        <end position="62"/>
    </location>
</feature>
<organism evidence="2 3">
    <name type="scientific">Hermanssonia centrifuga</name>
    <dbReference type="NCBI Taxonomy" id="98765"/>
    <lineage>
        <taxon>Eukaryota</taxon>
        <taxon>Fungi</taxon>
        <taxon>Dikarya</taxon>
        <taxon>Basidiomycota</taxon>
        <taxon>Agaricomycotina</taxon>
        <taxon>Agaricomycetes</taxon>
        <taxon>Polyporales</taxon>
        <taxon>Meruliaceae</taxon>
        <taxon>Hermanssonia</taxon>
    </lineage>
</organism>